<keyword evidence="3" id="KW-1185">Reference proteome</keyword>
<protein>
    <recommendedName>
        <fullName evidence="4">Zinc finger GRF-type domain-containing protein</fullName>
    </recommendedName>
</protein>
<name>A0A8T0VDE2_PANVG</name>
<evidence type="ECO:0000256" key="1">
    <source>
        <dbReference type="SAM" id="Phobius"/>
    </source>
</evidence>
<evidence type="ECO:0000313" key="3">
    <source>
        <dbReference type="Proteomes" id="UP000823388"/>
    </source>
</evidence>
<feature type="transmembrane region" description="Helical" evidence="1">
    <location>
        <begin position="133"/>
        <end position="154"/>
    </location>
</feature>
<dbReference type="AlphaFoldDB" id="A0A8T0VDE2"/>
<gene>
    <name evidence="2" type="ORF">PVAP13_2NG127612</name>
</gene>
<evidence type="ECO:0008006" key="4">
    <source>
        <dbReference type="Google" id="ProtNLM"/>
    </source>
</evidence>
<reference evidence="2" key="1">
    <citation type="submission" date="2020-05" db="EMBL/GenBank/DDBJ databases">
        <title>WGS assembly of Panicum virgatum.</title>
        <authorList>
            <person name="Lovell J.T."/>
            <person name="Jenkins J."/>
            <person name="Shu S."/>
            <person name="Juenger T.E."/>
            <person name="Schmutz J."/>
        </authorList>
    </citation>
    <scope>NUCLEOTIDE SEQUENCE</scope>
    <source>
        <strain evidence="2">AP13</strain>
    </source>
</reference>
<proteinExistence type="predicted"/>
<dbReference type="Proteomes" id="UP000823388">
    <property type="component" value="Chromosome 2N"/>
</dbReference>
<evidence type="ECO:0000313" key="2">
    <source>
        <dbReference type="EMBL" id="KAG2632858.1"/>
    </source>
</evidence>
<keyword evidence="1" id="KW-0472">Membrane</keyword>
<dbReference type="PANTHER" id="PTHR33680:SF7">
    <property type="entry name" value="OS02G0474200 PROTEIN"/>
    <property type="match status" value="1"/>
</dbReference>
<dbReference type="EMBL" id="CM029040">
    <property type="protein sequence ID" value="KAG2632858.1"/>
    <property type="molecule type" value="Genomic_DNA"/>
</dbReference>
<organism evidence="2 3">
    <name type="scientific">Panicum virgatum</name>
    <name type="common">Blackwell switchgrass</name>
    <dbReference type="NCBI Taxonomy" id="38727"/>
    <lineage>
        <taxon>Eukaryota</taxon>
        <taxon>Viridiplantae</taxon>
        <taxon>Streptophyta</taxon>
        <taxon>Embryophyta</taxon>
        <taxon>Tracheophyta</taxon>
        <taxon>Spermatophyta</taxon>
        <taxon>Magnoliopsida</taxon>
        <taxon>Liliopsida</taxon>
        <taxon>Poales</taxon>
        <taxon>Poaceae</taxon>
        <taxon>PACMAD clade</taxon>
        <taxon>Panicoideae</taxon>
        <taxon>Panicodae</taxon>
        <taxon>Paniceae</taxon>
        <taxon>Panicinae</taxon>
        <taxon>Panicum</taxon>
        <taxon>Panicum sect. Hiantes</taxon>
    </lineage>
</organism>
<accession>A0A8T0VDE2</accession>
<comment type="caution">
    <text evidence="2">The sequence shown here is derived from an EMBL/GenBank/DDBJ whole genome shotgun (WGS) entry which is preliminary data.</text>
</comment>
<dbReference type="OrthoDB" id="691816at2759"/>
<sequence>MTGGSGSPGPDPVSADGLPLIICTDYGLRRVVRRKSQQPWSAGQIFYCCPLHKKDGSGCPFWFWKEDYMKVLGDRVVQAPVAGAYIGAGSMQVAESSMQECDSRMKGVPGFDGSVFVRKEVDMVGLCQEIVRLLKLLCFVGVCMLIVMLLSVFVQLMK</sequence>
<keyword evidence="1" id="KW-0812">Transmembrane</keyword>
<dbReference type="PANTHER" id="PTHR33680">
    <property type="entry name" value="OS07G0190500 PROTEIN"/>
    <property type="match status" value="1"/>
</dbReference>
<keyword evidence="1" id="KW-1133">Transmembrane helix</keyword>